<dbReference type="Gene3D" id="3.80.10.10">
    <property type="entry name" value="Ribonuclease Inhibitor"/>
    <property type="match status" value="1"/>
</dbReference>
<evidence type="ECO:0000256" key="1">
    <source>
        <dbReference type="SAM" id="MobiDB-lite"/>
    </source>
</evidence>
<dbReference type="InterPro" id="IPR055411">
    <property type="entry name" value="LRR_FXL15/At3g58940/PEG3-like"/>
</dbReference>
<dbReference type="Proteomes" id="UP000594638">
    <property type="component" value="Unassembled WGS sequence"/>
</dbReference>
<reference evidence="3 4" key="1">
    <citation type="submission" date="2019-12" db="EMBL/GenBank/DDBJ databases">
        <authorList>
            <person name="Alioto T."/>
            <person name="Alioto T."/>
            <person name="Gomez Garrido J."/>
        </authorList>
    </citation>
    <scope>NUCLEOTIDE SEQUENCE [LARGE SCALE GENOMIC DNA]</scope>
</reference>
<feature type="domain" description="FBD" evidence="2">
    <location>
        <begin position="400"/>
        <end position="472"/>
    </location>
</feature>
<dbReference type="InterPro" id="IPR032675">
    <property type="entry name" value="LRR_dom_sf"/>
</dbReference>
<dbReference type="Pfam" id="PF08387">
    <property type="entry name" value="FBD"/>
    <property type="match status" value="1"/>
</dbReference>
<evidence type="ECO:0000313" key="4">
    <source>
        <dbReference type="Proteomes" id="UP000594638"/>
    </source>
</evidence>
<dbReference type="SMART" id="SM00579">
    <property type="entry name" value="FBD"/>
    <property type="match status" value="1"/>
</dbReference>
<accession>A0A8S0U8U5</accession>
<feature type="region of interest" description="Disordered" evidence="1">
    <location>
        <begin position="13"/>
        <end position="46"/>
    </location>
</feature>
<sequence>MWEENLRAQLRSRYAARRRRRQDSGSSKASKRARKTPIPADDYADPDRISSLPDTVLRSFLDTKYAVVTSVLSTRWKDLCISLPNIVLDDSLTFKKRKKNFEKAFEKFACRQILLRNVHNINRFRLKSNFIEDSTIGDIVCAAICCKVKEIDIWMRDSTTVGILPLELFICNSLVVLKLRAVVGLFVWESVSLRNLKVLHLTDFMLDGDRSMSRLFRGCKFLEELCLSRCSFGNNKVLNLSFPLLRKLSIDYGDGNFMDFFDDSNSKCKLIIDTPNLEFFEYHGHENEFHLVNNLNSLVRGKISFITKVKNWENVSELFNKMHGVKSLYLSDGALEVMYSNCSSMPVFETLTFLEISSFDLRMLPNVLEIAPRLEELVIHKHGYDDEAEIVYTIPETVPMCLTEHLRNIEFKQFIGSEHDLELVKCLLLNGKVLKRMKIAVMGRPNSDLSTSTSKKISMLPRCSETMEIVFEYDRNLEFSK</sequence>
<name>A0A8S0U8U5_OLEEU</name>
<dbReference type="AlphaFoldDB" id="A0A8S0U8U5"/>
<organism evidence="3 4">
    <name type="scientific">Olea europaea subsp. europaea</name>
    <dbReference type="NCBI Taxonomy" id="158383"/>
    <lineage>
        <taxon>Eukaryota</taxon>
        <taxon>Viridiplantae</taxon>
        <taxon>Streptophyta</taxon>
        <taxon>Embryophyta</taxon>
        <taxon>Tracheophyta</taxon>
        <taxon>Spermatophyta</taxon>
        <taxon>Magnoliopsida</taxon>
        <taxon>eudicotyledons</taxon>
        <taxon>Gunneridae</taxon>
        <taxon>Pentapetalae</taxon>
        <taxon>asterids</taxon>
        <taxon>lamiids</taxon>
        <taxon>Lamiales</taxon>
        <taxon>Oleaceae</taxon>
        <taxon>Oleeae</taxon>
        <taxon>Olea</taxon>
    </lineage>
</organism>
<dbReference type="SUPFAM" id="SSF52047">
    <property type="entry name" value="RNI-like"/>
    <property type="match status" value="1"/>
</dbReference>
<dbReference type="Gramene" id="OE9A058650T1">
    <property type="protein sequence ID" value="OE9A058650C1"/>
    <property type="gene ID" value="OE9A058650"/>
</dbReference>
<dbReference type="InterPro" id="IPR050232">
    <property type="entry name" value="FBL13/AtMIF1-like"/>
</dbReference>
<evidence type="ECO:0000313" key="3">
    <source>
        <dbReference type="EMBL" id="CAA3015564.1"/>
    </source>
</evidence>
<dbReference type="InterPro" id="IPR006566">
    <property type="entry name" value="FBD"/>
</dbReference>
<dbReference type="Pfam" id="PF24758">
    <property type="entry name" value="LRR_At5g56370"/>
    <property type="match status" value="1"/>
</dbReference>
<dbReference type="PANTHER" id="PTHR31900">
    <property type="entry name" value="F-BOX/RNI SUPERFAMILY PROTEIN-RELATED"/>
    <property type="match status" value="1"/>
</dbReference>
<protein>
    <recommendedName>
        <fullName evidence="2">FBD domain-containing protein</fullName>
    </recommendedName>
</protein>
<dbReference type="InterPro" id="IPR036047">
    <property type="entry name" value="F-box-like_dom_sf"/>
</dbReference>
<dbReference type="SUPFAM" id="SSF81383">
    <property type="entry name" value="F-box domain"/>
    <property type="match status" value="1"/>
</dbReference>
<evidence type="ECO:0000259" key="2">
    <source>
        <dbReference type="SMART" id="SM00579"/>
    </source>
</evidence>
<dbReference type="PANTHER" id="PTHR31900:SF30">
    <property type="entry name" value="SUPERFAMILY PROTEIN, PUTATIVE-RELATED"/>
    <property type="match status" value="1"/>
</dbReference>
<dbReference type="OrthoDB" id="811707at2759"/>
<comment type="caution">
    <text evidence="3">The sequence shown here is derived from an EMBL/GenBank/DDBJ whole genome shotgun (WGS) entry which is preliminary data.</text>
</comment>
<gene>
    <name evidence="3" type="ORF">OLEA9_A058650</name>
</gene>
<dbReference type="EMBL" id="CACTIH010007558">
    <property type="protein sequence ID" value="CAA3015564.1"/>
    <property type="molecule type" value="Genomic_DNA"/>
</dbReference>
<keyword evidence="4" id="KW-1185">Reference proteome</keyword>
<proteinExistence type="predicted"/>